<reference evidence="2 3" key="1">
    <citation type="submission" date="2017-07" db="EMBL/GenBank/DDBJ databases">
        <title>Genome Sequence of Antarctobacter heliothermus Strain SMS3 Isolated from a culture of the Diatom Skeletonema marinoi.</title>
        <authorList>
            <person name="Topel M."/>
            <person name="Pinder M.I.M."/>
            <person name="Johansson O.N."/>
            <person name="Kourtchenko O."/>
            <person name="Godhe A."/>
            <person name="Clarke A.K."/>
        </authorList>
    </citation>
    <scope>NUCLEOTIDE SEQUENCE [LARGE SCALE GENOMIC DNA]</scope>
    <source>
        <strain evidence="2 3">SMS3</strain>
    </source>
</reference>
<dbReference type="GO" id="GO:0008880">
    <property type="term" value="F:glucuronate isomerase activity"/>
    <property type="evidence" value="ECO:0007669"/>
    <property type="project" value="InterPro"/>
</dbReference>
<dbReference type="GO" id="GO:0102482">
    <property type="term" value="F:5-deoxy-D-glucuronate isomerase activity"/>
    <property type="evidence" value="ECO:0007669"/>
    <property type="project" value="UniProtKB-EC"/>
</dbReference>
<dbReference type="Pfam" id="PF04962">
    <property type="entry name" value="KduI"/>
    <property type="match status" value="1"/>
</dbReference>
<name>A0A222DYL5_9RHOB</name>
<dbReference type="InterPro" id="IPR014710">
    <property type="entry name" value="RmlC-like_jellyroll"/>
</dbReference>
<keyword evidence="1 2" id="KW-0413">Isomerase</keyword>
<protein>
    <submittedName>
        <fullName evidence="2">5-deoxy-glucuronate isomerase</fullName>
        <ecNumber evidence="2">5.3.1.30</ecNumber>
    </submittedName>
</protein>
<dbReference type="RefSeq" id="WP_094033368.1">
    <property type="nucleotide sequence ID" value="NZ_CP022540.1"/>
</dbReference>
<dbReference type="EC" id="5.3.1.30" evidence="2"/>
<dbReference type="OrthoDB" id="6121073at2"/>
<keyword evidence="3" id="KW-1185">Reference proteome</keyword>
<dbReference type="GO" id="GO:0019310">
    <property type="term" value="P:inositol catabolic process"/>
    <property type="evidence" value="ECO:0007669"/>
    <property type="project" value="InterPro"/>
</dbReference>
<dbReference type="EMBL" id="CP022540">
    <property type="protein sequence ID" value="ASP19065.1"/>
    <property type="molecule type" value="Genomic_DNA"/>
</dbReference>
<dbReference type="InterPro" id="IPR011051">
    <property type="entry name" value="RmlC_Cupin_sf"/>
</dbReference>
<gene>
    <name evidence="2" type="primary">iolB</name>
    <name evidence="2" type="ORF">ANTHELSMS3_00341</name>
</gene>
<sequence length="274" mass="30389">MSLLHRKPTATTGKVHEITVANARTPDSPNWGYVGFDLWRLHMDDHAEGQTGDREVILVLVEGKAHISGGGHDFGELGDRMTVFDKGAPHAVYLPAGADWTATATTTCTLAVCSAPAIADYPAAKIGPEGIELVDRGKGTNARHIHPIAMEERDVASSLLVTEVYTPAGHWSSYPPHRHDEDNFPNMTYLEETYYHRLNPAQGYGHQRVFTEDGSLDVTMSVSDHDVVLVPKGHHPCGAPYGYEMYYLNVMAGPLRKWRFQNHPDHDWIARRDA</sequence>
<dbReference type="SUPFAM" id="SSF51182">
    <property type="entry name" value="RmlC-like cupins"/>
    <property type="match status" value="1"/>
</dbReference>
<organism evidence="2 3">
    <name type="scientific">Antarctobacter heliothermus</name>
    <dbReference type="NCBI Taxonomy" id="74033"/>
    <lineage>
        <taxon>Bacteria</taxon>
        <taxon>Pseudomonadati</taxon>
        <taxon>Pseudomonadota</taxon>
        <taxon>Alphaproteobacteria</taxon>
        <taxon>Rhodobacterales</taxon>
        <taxon>Roseobacteraceae</taxon>
        <taxon>Antarctobacter</taxon>
    </lineage>
</organism>
<dbReference type="PIRSF" id="PIRSF036628">
    <property type="entry name" value="IolB"/>
    <property type="match status" value="1"/>
</dbReference>
<dbReference type="KEGG" id="aht:ANTHELSMS3_00341"/>
<dbReference type="AlphaFoldDB" id="A0A222DYL5"/>
<evidence type="ECO:0000256" key="1">
    <source>
        <dbReference type="ARBA" id="ARBA00023235"/>
    </source>
</evidence>
<accession>A0A222DYL5</accession>
<dbReference type="PANTHER" id="PTHR39193:SF1">
    <property type="entry name" value="5-DEOXY-GLUCURONATE ISOMERASE"/>
    <property type="match status" value="1"/>
</dbReference>
<dbReference type="InterPro" id="IPR021120">
    <property type="entry name" value="KduI/IolB_isomerase"/>
</dbReference>
<proteinExistence type="predicted"/>
<evidence type="ECO:0000313" key="2">
    <source>
        <dbReference type="EMBL" id="ASP19065.1"/>
    </source>
</evidence>
<dbReference type="Proteomes" id="UP000203589">
    <property type="component" value="Chromosome"/>
</dbReference>
<dbReference type="PANTHER" id="PTHR39193">
    <property type="entry name" value="5-DEOXY-GLUCURONATE ISOMERASE"/>
    <property type="match status" value="1"/>
</dbReference>
<dbReference type="NCBIfam" id="TIGR04378">
    <property type="entry name" value="myo_inos_iolB"/>
    <property type="match status" value="1"/>
</dbReference>
<dbReference type="InterPro" id="IPR024203">
    <property type="entry name" value="Deoxy-glucuronate_isom_IolB"/>
</dbReference>
<dbReference type="Gene3D" id="2.60.120.10">
    <property type="entry name" value="Jelly Rolls"/>
    <property type="match status" value="2"/>
</dbReference>
<evidence type="ECO:0000313" key="3">
    <source>
        <dbReference type="Proteomes" id="UP000203589"/>
    </source>
</evidence>